<dbReference type="Gene3D" id="2.130.10.130">
    <property type="entry name" value="Integrin alpha, N-terminal"/>
    <property type="match status" value="4"/>
</dbReference>
<sequence length="768" mass="78079">MNRYLIWAAKAVILMQLLLLTACGGGGGSSSDDGDTIGTTYTISGTITGLTGSGLVLRNNGGDDLSPNSDGSFSFTVELSDGSTYAVTIATQPAEQSCAVANGSGTIAAADVTNITITCTDNTGFFSIGGSVSGLAGDGLVLQNNGGDDLTITASGEFSFATQLEDGNAYSVTIATQPTGQTCTVVNGTGTLNGATVTDVQISCPPDADLTASVSVAGPKLLRFSWNDVGVDHYRLLYNPDGISGFSQVGDNITATTVDAVISVHLTDWVNASYMVQACSASEDCADSTPVTAFSLILDVIGYLKPSFIGSEDQFGSSVAISGDGSTLAIGAPEEDSTATGIDGDPVVDTEMATSSGAVYLFSRDGDSWSQQTYIKASNAEAGDKFGSAVSLSDDGQTLAVGALFEDSAASGIDGNQADNSFNSLSRSGAVYVFSLSGSAWAQQAYIKASAPVSGANFGKQVSLSSSGTRLAVSGGGVFVFNQGGSGWAQQAILEVASGEGPDEFGAALELSGNGSTLAIGAPGEDSSATGINGDQSNNDARGAGAAYVFAYDGASWTQQAYLKASATDSGDEFGNDVSISADGNTLAVGVWKEDSLAFGVNGSFSNNGRENSGAAYLFERQANVWTQTAYFKASNADPNDGFGNKVALSGDGDSLAVSAAFEDSVGQGVNRNQADDSATSPPGAVYMFTRGDTGWFQHSYVKASNTDAGWPQPGCSFCPELNDEFGDSLSISSDGTTLVVGAPFENSGDSADQEDDTSPYAGAVYLY</sequence>
<keyword evidence="1 4" id="KW-0732">Signal</keyword>
<name>A0A7Z0VMA7_9GAMM</name>
<dbReference type="Pfam" id="PF14312">
    <property type="entry name" value="FG-GAP_2"/>
    <property type="match status" value="4"/>
</dbReference>
<gene>
    <name evidence="5" type="ORF">CODIS_16740</name>
</gene>
<evidence type="ECO:0000313" key="5">
    <source>
        <dbReference type="EMBL" id="ODJ87905.1"/>
    </source>
</evidence>
<dbReference type="Proteomes" id="UP000094769">
    <property type="component" value="Unassembled WGS sequence"/>
</dbReference>
<evidence type="ECO:0000313" key="6">
    <source>
        <dbReference type="Proteomes" id="UP000094769"/>
    </source>
</evidence>
<dbReference type="RefSeq" id="WP_069123720.1">
    <property type="nucleotide sequence ID" value="NZ_MARB01000008.1"/>
</dbReference>
<feature type="signal peptide" evidence="4">
    <location>
        <begin position="1"/>
        <end position="24"/>
    </location>
</feature>
<evidence type="ECO:0000256" key="3">
    <source>
        <dbReference type="ARBA" id="ARBA00023180"/>
    </source>
</evidence>
<dbReference type="PANTHER" id="PTHR36220">
    <property type="entry name" value="UNNAMED PRODUCT"/>
    <property type="match status" value="1"/>
</dbReference>
<dbReference type="InterPro" id="IPR028994">
    <property type="entry name" value="Integrin_alpha_N"/>
</dbReference>
<feature type="chain" id="PRO_5031384025" description="Integrin alpha beta-propellor repeat protein" evidence="4">
    <location>
        <begin position="25"/>
        <end position="768"/>
    </location>
</feature>
<organism evidence="5 6">
    <name type="scientific">Candidatus Thiodiazotropha endolucinida</name>
    <dbReference type="NCBI Taxonomy" id="1655433"/>
    <lineage>
        <taxon>Bacteria</taxon>
        <taxon>Pseudomonadati</taxon>
        <taxon>Pseudomonadota</taxon>
        <taxon>Gammaproteobacteria</taxon>
        <taxon>Chromatiales</taxon>
        <taxon>Sedimenticolaceae</taxon>
        <taxon>Candidatus Thiodiazotropha</taxon>
    </lineage>
</organism>
<accession>A0A7Z0VMA7</accession>
<evidence type="ECO:0000256" key="2">
    <source>
        <dbReference type="ARBA" id="ARBA00022737"/>
    </source>
</evidence>
<keyword evidence="3" id="KW-0325">Glycoprotein</keyword>
<dbReference type="InterPro" id="IPR013519">
    <property type="entry name" value="Int_alpha_beta-p"/>
</dbReference>
<dbReference type="InterPro" id="IPR011043">
    <property type="entry name" value="Gal_Oxase/kelch_b-propeller"/>
</dbReference>
<dbReference type="SUPFAM" id="SSF50965">
    <property type="entry name" value="Galactose oxidase, central domain"/>
    <property type="match status" value="1"/>
</dbReference>
<keyword evidence="6" id="KW-1185">Reference proteome</keyword>
<protein>
    <recommendedName>
        <fullName evidence="7">Integrin alpha beta-propellor repeat protein</fullName>
    </recommendedName>
</protein>
<evidence type="ECO:0008006" key="7">
    <source>
        <dbReference type="Google" id="ProtNLM"/>
    </source>
</evidence>
<reference evidence="5 6" key="1">
    <citation type="submission" date="2016-06" db="EMBL/GenBank/DDBJ databases">
        <title>Genome sequence of endosymbiont of Candidatus Endolucinida thiodiazotropha.</title>
        <authorList>
            <person name="Poehlein A."/>
            <person name="Koenig S."/>
            <person name="Heiden S.E."/>
            <person name="Thuermer A."/>
            <person name="Voget S."/>
            <person name="Daniel R."/>
            <person name="Markert S."/>
            <person name="Gros O."/>
            <person name="Schweder T."/>
        </authorList>
    </citation>
    <scope>NUCLEOTIDE SEQUENCE [LARGE SCALE GENOMIC DNA]</scope>
    <source>
        <strain evidence="5 6">COS</strain>
    </source>
</reference>
<dbReference type="InterPro" id="IPR013517">
    <property type="entry name" value="FG-GAP"/>
</dbReference>
<dbReference type="SMART" id="SM00191">
    <property type="entry name" value="Int_alpha"/>
    <property type="match status" value="4"/>
</dbReference>
<evidence type="ECO:0000256" key="4">
    <source>
        <dbReference type="SAM" id="SignalP"/>
    </source>
</evidence>
<keyword evidence="2" id="KW-0677">Repeat</keyword>
<dbReference type="AlphaFoldDB" id="A0A7Z0VMA7"/>
<dbReference type="OrthoDB" id="9782766at2"/>
<dbReference type="PANTHER" id="PTHR36220:SF1">
    <property type="entry name" value="GAMMA TUBULIN COMPLEX COMPONENT C-TERMINAL DOMAIN-CONTAINING PROTEIN"/>
    <property type="match status" value="1"/>
</dbReference>
<dbReference type="PROSITE" id="PS51257">
    <property type="entry name" value="PROKAR_LIPOPROTEIN"/>
    <property type="match status" value="1"/>
</dbReference>
<evidence type="ECO:0000256" key="1">
    <source>
        <dbReference type="ARBA" id="ARBA00022729"/>
    </source>
</evidence>
<proteinExistence type="predicted"/>
<dbReference type="EMBL" id="MARB01000008">
    <property type="protein sequence ID" value="ODJ87905.1"/>
    <property type="molecule type" value="Genomic_DNA"/>
</dbReference>
<comment type="caution">
    <text evidence="5">The sequence shown here is derived from an EMBL/GenBank/DDBJ whole genome shotgun (WGS) entry which is preliminary data.</text>
</comment>